<dbReference type="AlphaFoldDB" id="A0AA38XHR0"/>
<gene>
    <name evidence="5" type="ORF">H2204_014729</name>
</gene>
<dbReference type="PANTHER" id="PTHR48107:SF16">
    <property type="entry name" value="NADPH-DEPENDENT ALDEHYDE REDUCTASE 1, CHLOROPLASTIC"/>
    <property type="match status" value="1"/>
</dbReference>
<dbReference type="EMBL" id="JAPDRN010000199">
    <property type="protein sequence ID" value="KAJ9613690.1"/>
    <property type="molecule type" value="Genomic_DNA"/>
</dbReference>
<comment type="similarity">
    <text evidence="1">Belongs to the short-chain dehydrogenases/reductases (SDR) family.</text>
</comment>
<evidence type="ECO:0000256" key="4">
    <source>
        <dbReference type="SAM" id="MobiDB-lite"/>
    </source>
</evidence>
<comment type="caution">
    <text evidence="5">The sequence shown here is derived from an EMBL/GenBank/DDBJ whole genome shotgun (WGS) entry which is preliminary data.</text>
</comment>
<dbReference type="NCBIfam" id="NF005214">
    <property type="entry name" value="PRK06701.1"/>
    <property type="match status" value="1"/>
</dbReference>
<feature type="region of interest" description="Disordered" evidence="4">
    <location>
        <begin position="1"/>
        <end position="153"/>
    </location>
</feature>
<dbReference type="Pfam" id="PF13561">
    <property type="entry name" value="adh_short_C2"/>
    <property type="match status" value="1"/>
</dbReference>
<evidence type="ECO:0000256" key="3">
    <source>
        <dbReference type="ARBA" id="ARBA00023002"/>
    </source>
</evidence>
<dbReference type="Gene3D" id="3.40.50.720">
    <property type="entry name" value="NAD(P)-binding Rossmann-like Domain"/>
    <property type="match status" value="1"/>
</dbReference>
<proteinExistence type="inferred from homology"/>
<evidence type="ECO:0000313" key="5">
    <source>
        <dbReference type="EMBL" id="KAJ9613690.1"/>
    </source>
</evidence>
<dbReference type="SUPFAM" id="SSF51735">
    <property type="entry name" value="NAD(P)-binding Rossmann-fold domains"/>
    <property type="match status" value="1"/>
</dbReference>
<dbReference type="PRINTS" id="PR00081">
    <property type="entry name" value="GDHRDH"/>
</dbReference>
<keyword evidence="2" id="KW-0521">NADP</keyword>
<evidence type="ECO:0000256" key="1">
    <source>
        <dbReference type="ARBA" id="ARBA00006484"/>
    </source>
</evidence>
<evidence type="ECO:0008006" key="6">
    <source>
        <dbReference type="Google" id="ProtNLM"/>
    </source>
</evidence>
<dbReference type="PRINTS" id="PR00080">
    <property type="entry name" value="SDRFAMILY"/>
</dbReference>
<dbReference type="InterPro" id="IPR002347">
    <property type="entry name" value="SDR_fam"/>
</dbReference>
<dbReference type="FunFam" id="3.40.50.720:FF:000084">
    <property type="entry name" value="Short-chain dehydrogenase reductase"/>
    <property type="match status" value="1"/>
</dbReference>
<dbReference type="GO" id="GO:0016614">
    <property type="term" value="F:oxidoreductase activity, acting on CH-OH group of donors"/>
    <property type="evidence" value="ECO:0007669"/>
    <property type="project" value="UniProtKB-ARBA"/>
</dbReference>
<feature type="compositionally biased region" description="Basic and acidic residues" evidence="4">
    <location>
        <begin position="109"/>
        <end position="121"/>
    </location>
</feature>
<dbReference type="PANTHER" id="PTHR48107">
    <property type="entry name" value="NADPH-DEPENDENT ALDEHYDE REDUCTASE-LIKE PROTEIN, CHLOROPLASTIC-RELATED"/>
    <property type="match status" value="1"/>
</dbReference>
<feature type="compositionally biased region" description="Low complexity" evidence="4">
    <location>
        <begin position="91"/>
        <end position="104"/>
    </location>
</feature>
<dbReference type="PROSITE" id="PS00061">
    <property type="entry name" value="ADH_SHORT"/>
    <property type="match status" value="1"/>
</dbReference>
<accession>A0AA38XHR0</accession>
<organism evidence="5">
    <name type="scientific">Knufia peltigerae</name>
    <dbReference type="NCBI Taxonomy" id="1002370"/>
    <lineage>
        <taxon>Eukaryota</taxon>
        <taxon>Fungi</taxon>
        <taxon>Dikarya</taxon>
        <taxon>Ascomycota</taxon>
        <taxon>Pezizomycotina</taxon>
        <taxon>Eurotiomycetes</taxon>
        <taxon>Chaetothyriomycetidae</taxon>
        <taxon>Chaetothyriales</taxon>
        <taxon>Trichomeriaceae</taxon>
        <taxon>Knufia</taxon>
    </lineage>
</organism>
<keyword evidence="3" id="KW-0560">Oxidoreductase</keyword>
<dbReference type="InterPro" id="IPR036291">
    <property type="entry name" value="NAD(P)-bd_dom_sf"/>
</dbReference>
<dbReference type="InterPro" id="IPR020904">
    <property type="entry name" value="Sc_DH/Rdtase_CS"/>
</dbReference>
<protein>
    <recommendedName>
        <fullName evidence="6">Short-chain dehydrogenase</fullName>
    </recommendedName>
</protein>
<sequence>MDTVRSLPPTACVETLHERRTPTPVVRRTRPGSAGRWPAPPSPEETCMATTKKTPVRRKASPKVRKGTQTATATAEATTSERTRVVKTATRKAAASDPRAARVAARQRRLQDQEKAKDVRAAKKATKKATKKTATQAGARRQPETMPAQQLAKPGHEHVLELAPRFLAPDYVGSGKLQGMRAIVTGGDSGIGRAVAVLFAREGADVAVLHLDEAEDAELTRQHVEKEGGRCVVIAGDVRDPRFCNKAVKQVAKAFGGIDILVNNAAFQLHCERLEDLEDAHLQETLQTNIGGYIQMARAVLPHLGEGASIINTGSETGLFGSKALIDYSATKGAIHAFTKALASQLLPRGIRVNCVAPGPVWTPLNPADKQAKDVAEFGKDSDMGRPAQPEELSPAYVFLASPACASYISGVILPVMGGPRG</sequence>
<reference evidence="5" key="1">
    <citation type="submission" date="2022-10" db="EMBL/GenBank/DDBJ databases">
        <title>Culturing micro-colonial fungi from biological soil crusts in the Mojave desert and describing Neophaeococcomyces mojavensis, and introducing the new genera and species Taxawa tesnikishii.</title>
        <authorList>
            <person name="Kurbessoian T."/>
            <person name="Stajich J.E."/>
        </authorList>
    </citation>
    <scope>NUCLEOTIDE SEQUENCE</scope>
    <source>
        <strain evidence="5">TK_35</strain>
    </source>
</reference>
<feature type="compositionally biased region" description="Low complexity" evidence="4">
    <location>
        <begin position="68"/>
        <end position="78"/>
    </location>
</feature>
<evidence type="ECO:0000256" key="2">
    <source>
        <dbReference type="ARBA" id="ARBA00022857"/>
    </source>
</evidence>
<name>A0AA38XHR0_9EURO</name>
<feature type="compositionally biased region" description="Basic residues" evidence="4">
    <location>
        <begin position="54"/>
        <end position="66"/>
    </location>
</feature>
<feature type="compositionally biased region" description="Basic residues" evidence="4">
    <location>
        <begin position="122"/>
        <end position="131"/>
    </location>
</feature>